<organism evidence="1 2">
    <name type="scientific">Paraliobacillus quinghaiensis</name>
    <dbReference type="NCBI Taxonomy" id="470815"/>
    <lineage>
        <taxon>Bacteria</taxon>
        <taxon>Bacillati</taxon>
        <taxon>Bacillota</taxon>
        <taxon>Bacilli</taxon>
        <taxon>Bacillales</taxon>
        <taxon>Bacillaceae</taxon>
        <taxon>Paraliobacillus</taxon>
    </lineage>
</organism>
<reference evidence="1" key="1">
    <citation type="journal article" date="2014" name="Int. J. Syst. Evol. Microbiol.">
        <title>Complete genome sequence of Corynebacterium casei LMG S-19264T (=DSM 44701T), isolated from a smear-ripened cheese.</title>
        <authorList>
            <consortium name="US DOE Joint Genome Institute (JGI-PGF)"/>
            <person name="Walter F."/>
            <person name="Albersmeier A."/>
            <person name="Kalinowski J."/>
            <person name="Ruckert C."/>
        </authorList>
    </citation>
    <scope>NUCLEOTIDE SEQUENCE</scope>
    <source>
        <strain evidence="1">CGMCC 1.6333</strain>
    </source>
</reference>
<dbReference type="Pfam" id="PF14038">
    <property type="entry name" value="YqzE"/>
    <property type="match status" value="1"/>
</dbReference>
<evidence type="ECO:0000313" key="1">
    <source>
        <dbReference type="EMBL" id="GGM31665.1"/>
    </source>
</evidence>
<dbReference type="InterPro" id="IPR025622">
    <property type="entry name" value="YqzE"/>
</dbReference>
<protein>
    <recommendedName>
        <fullName evidence="3">YqzE family protein</fullName>
    </recommendedName>
</protein>
<gene>
    <name evidence="1" type="primary">yqzE</name>
    <name evidence="1" type="ORF">GCM10011351_17320</name>
</gene>
<dbReference type="EMBL" id="BMLG01000007">
    <property type="protein sequence ID" value="GGM31665.1"/>
    <property type="molecule type" value="Genomic_DNA"/>
</dbReference>
<dbReference type="AlphaFoldDB" id="A0A917WV55"/>
<keyword evidence="2" id="KW-1185">Reference proteome</keyword>
<sequence length="64" mass="7826">MSGNDIVKYITEEFVKYVDMPKSERIQYKQKKKETKQETQSQLSNKWFGMLPVSFKIWRNNHKR</sequence>
<evidence type="ECO:0000313" key="2">
    <source>
        <dbReference type="Proteomes" id="UP000618460"/>
    </source>
</evidence>
<comment type="caution">
    <text evidence="1">The sequence shown here is derived from an EMBL/GenBank/DDBJ whole genome shotgun (WGS) entry which is preliminary data.</text>
</comment>
<reference evidence="1" key="2">
    <citation type="submission" date="2020-09" db="EMBL/GenBank/DDBJ databases">
        <authorList>
            <person name="Sun Q."/>
            <person name="Zhou Y."/>
        </authorList>
    </citation>
    <scope>NUCLEOTIDE SEQUENCE</scope>
    <source>
        <strain evidence="1">CGMCC 1.6333</strain>
    </source>
</reference>
<proteinExistence type="predicted"/>
<accession>A0A917WV55</accession>
<name>A0A917WV55_9BACI</name>
<dbReference type="RefSeq" id="WP_117154303.1">
    <property type="nucleotide sequence ID" value="NZ_BMLG01000007.1"/>
</dbReference>
<evidence type="ECO:0008006" key="3">
    <source>
        <dbReference type="Google" id="ProtNLM"/>
    </source>
</evidence>
<dbReference type="Proteomes" id="UP000618460">
    <property type="component" value="Unassembled WGS sequence"/>
</dbReference>